<dbReference type="AlphaFoldDB" id="A0AAN8RCE2"/>
<feature type="coiled-coil region" evidence="1">
    <location>
        <begin position="11"/>
        <end position="38"/>
    </location>
</feature>
<keyword evidence="1" id="KW-0175">Coiled coil</keyword>
<evidence type="ECO:0000256" key="1">
    <source>
        <dbReference type="SAM" id="Coils"/>
    </source>
</evidence>
<comment type="caution">
    <text evidence="2">The sequence shown here is derived from an EMBL/GenBank/DDBJ whole genome shotgun (WGS) entry which is preliminary data.</text>
</comment>
<protein>
    <submittedName>
        <fullName evidence="2">Uncharacterized protein</fullName>
    </submittedName>
</protein>
<reference evidence="2 3" key="1">
    <citation type="submission" date="2021-04" db="EMBL/GenBank/DDBJ databases">
        <authorList>
            <person name="De Guttry C."/>
            <person name="Zahm M."/>
            <person name="Klopp C."/>
            <person name="Cabau C."/>
            <person name="Louis A."/>
            <person name="Berthelot C."/>
            <person name="Parey E."/>
            <person name="Roest Crollius H."/>
            <person name="Montfort J."/>
            <person name="Robinson-Rechavi M."/>
            <person name="Bucao C."/>
            <person name="Bouchez O."/>
            <person name="Gislard M."/>
            <person name="Lluch J."/>
            <person name="Milhes M."/>
            <person name="Lampietro C."/>
            <person name="Lopez Roques C."/>
            <person name="Donnadieu C."/>
            <person name="Braasch I."/>
            <person name="Desvignes T."/>
            <person name="Postlethwait J."/>
            <person name="Bobe J."/>
            <person name="Wedekind C."/>
            <person name="Guiguen Y."/>
        </authorList>
    </citation>
    <scope>NUCLEOTIDE SEQUENCE [LARGE SCALE GENOMIC DNA]</scope>
    <source>
        <strain evidence="2">Cs_M1</strain>
        <tissue evidence="2">Blood</tissue>
    </source>
</reference>
<evidence type="ECO:0000313" key="3">
    <source>
        <dbReference type="Proteomes" id="UP001356427"/>
    </source>
</evidence>
<organism evidence="2 3">
    <name type="scientific">Coregonus suidteri</name>
    <dbReference type="NCBI Taxonomy" id="861788"/>
    <lineage>
        <taxon>Eukaryota</taxon>
        <taxon>Metazoa</taxon>
        <taxon>Chordata</taxon>
        <taxon>Craniata</taxon>
        <taxon>Vertebrata</taxon>
        <taxon>Euteleostomi</taxon>
        <taxon>Actinopterygii</taxon>
        <taxon>Neopterygii</taxon>
        <taxon>Teleostei</taxon>
        <taxon>Protacanthopterygii</taxon>
        <taxon>Salmoniformes</taxon>
        <taxon>Salmonidae</taxon>
        <taxon>Coregoninae</taxon>
        <taxon>Coregonus</taxon>
    </lineage>
</organism>
<dbReference type="EMBL" id="JAGTTL010000005">
    <property type="protein sequence ID" value="KAK6321892.1"/>
    <property type="molecule type" value="Genomic_DNA"/>
</dbReference>
<accession>A0AAN8RCE2</accession>
<dbReference type="Proteomes" id="UP001356427">
    <property type="component" value="Unassembled WGS sequence"/>
</dbReference>
<gene>
    <name evidence="2" type="ORF">J4Q44_G00066840</name>
</gene>
<evidence type="ECO:0000313" key="2">
    <source>
        <dbReference type="EMBL" id="KAK6321892.1"/>
    </source>
</evidence>
<sequence length="117" mass="13425">MMSPSITDDRNAQLTTQLENLEKRLKAMEKRNRIVRWSLQHCATILESLQTKETHCLLATIHRLVLERSFYCGLVRKYAGTAANSVLLNPASHPGISLLLLSKSHSPRCFELYERFL</sequence>
<name>A0AAN8RCE2_9TELE</name>
<proteinExistence type="predicted"/>
<keyword evidence="3" id="KW-1185">Reference proteome</keyword>
<feature type="non-terminal residue" evidence="2">
    <location>
        <position position="117"/>
    </location>
</feature>